<proteinExistence type="predicted"/>
<protein>
    <submittedName>
        <fullName evidence="3">Uncharacterized protein</fullName>
    </submittedName>
</protein>
<feature type="compositionally biased region" description="Basic and acidic residues" evidence="2">
    <location>
        <begin position="1"/>
        <end position="11"/>
    </location>
</feature>
<dbReference type="Proteomes" id="UP001175271">
    <property type="component" value="Unassembled WGS sequence"/>
</dbReference>
<name>A0AA39LM14_9BILA</name>
<feature type="region of interest" description="Disordered" evidence="2">
    <location>
        <begin position="1"/>
        <end position="43"/>
    </location>
</feature>
<feature type="compositionally biased region" description="Basic and acidic residues" evidence="2">
    <location>
        <begin position="18"/>
        <end position="43"/>
    </location>
</feature>
<sequence length="254" mass="29010">MAEMLLKERQEKKKLKKERTVEIAQNEKTKKEGVDEKTRVEEDRKKLAQSGLGDHLRKLDEEIAFYKEKLREVTDEKKALMAASKWLGISSSYFLEKEQKQKKCVKTSNKKKDKCETELRTGSKSLILETRRTDSGPFKYATRLKRPSVAKERLGFTLPSWNERATNTRETLTAPPMAILDETSSDIETDKSTDLQLSPPPNEVSLAEVNAALCALELSLTENKAGAVDRYACEDSECDDSSFDYDWTAWDEEL</sequence>
<dbReference type="AlphaFoldDB" id="A0AA39LM14"/>
<gene>
    <name evidence="3" type="ORF">QR680_016117</name>
</gene>
<organism evidence="3 4">
    <name type="scientific">Steinernema hermaphroditum</name>
    <dbReference type="NCBI Taxonomy" id="289476"/>
    <lineage>
        <taxon>Eukaryota</taxon>
        <taxon>Metazoa</taxon>
        <taxon>Ecdysozoa</taxon>
        <taxon>Nematoda</taxon>
        <taxon>Chromadorea</taxon>
        <taxon>Rhabditida</taxon>
        <taxon>Tylenchina</taxon>
        <taxon>Panagrolaimomorpha</taxon>
        <taxon>Strongyloidoidea</taxon>
        <taxon>Steinernematidae</taxon>
        <taxon>Steinernema</taxon>
    </lineage>
</organism>
<keyword evidence="4" id="KW-1185">Reference proteome</keyword>
<evidence type="ECO:0000256" key="1">
    <source>
        <dbReference type="SAM" id="Coils"/>
    </source>
</evidence>
<feature type="coiled-coil region" evidence="1">
    <location>
        <begin position="56"/>
        <end position="83"/>
    </location>
</feature>
<evidence type="ECO:0000313" key="3">
    <source>
        <dbReference type="EMBL" id="KAK0402050.1"/>
    </source>
</evidence>
<comment type="caution">
    <text evidence="3">The sequence shown here is derived from an EMBL/GenBank/DDBJ whole genome shotgun (WGS) entry which is preliminary data.</text>
</comment>
<reference evidence="3" key="1">
    <citation type="submission" date="2023-06" db="EMBL/GenBank/DDBJ databases">
        <title>Genomic analysis of the entomopathogenic nematode Steinernema hermaphroditum.</title>
        <authorList>
            <person name="Schwarz E.M."/>
            <person name="Heppert J.K."/>
            <person name="Baniya A."/>
            <person name="Schwartz H.T."/>
            <person name="Tan C.-H."/>
            <person name="Antoshechkin I."/>
            <person name="Sternberg P.W."/>
            <person name="Goodrich-Blair H."/>
            <person name="Dillman A.R."/>
        </authorList>
    </citation>
    <scope>NUCLEOTIDE SEQUENCE</scope>
    <source>
        <strain evidence="3">PS9179</strain>
        <tissue evidence="3">Whole animal</tissue>
    </source>
</reference>
<accession>A0AA39LM14</accession>
<evidence type="ECO:0000256" key="2">
    <source>
        <dbReference type="SAM" id="MobiDB-lite"/>
    </source>
</evidence>
<dbReference type="EMBL" id="JAUCMV010000004">
    <property type="protein sequence ID" value="KAK0402050.1"/>
    <property type="molecule type" value="Genomic_DNA"/>
</dbReference>
<evidence type="ECO:0000313" key="4">
    <source>
        <dbReference type="Proteomes" id="UP001175271"/>
    </source>
</evidence>
<keyword evidence="1" id="KW-0175">Coiled coil</keyword>